<reference evidence="4" key="1">
    <citation type="submission" date="2022-10" db="EMBL/GenBank/DDBJ databases">
        <title>The WGS of Solirubrobacter sp. CPCC 204708.</title>
        <authorList>
            <person name="Jiang Z."/>
        </authorList>
    </citation>
    <scope>NUCLEOTIDE SEQUENCE</scope>
    <source>
        <strain evidence="4">CPCC 204708</strain>
    </source>
</reference>
<dbReference type="PANTHER" id="PTHR43547:SF2">
    <property type="entry name" value="HYBRID SIGNAL TRANSDUCTION HISTIDINE KINASE C"/>
    <property type="match status" value="1"/>
</dbReference>
<dbReference type="Gene3D" id="3.40.50.2300">
    <property type="match status" value="1"/>
</dbReference>
<dbReference type="PROSITE" id="PS50110">
    <property type="entry name" value="RESPONSE_REGULATORY"/>
    <property type="match status" value="1"/>
</dbReference>
<dbReference type="RefSeq" id="WP_202953168.1">
    <property type="nucleotide sequence ID" value="NZ_JAPCID010000002.1"/>
</dbReference>
<keyword evidence="5" id="KW-1185">Reference proteome</keyword>
<name>A0ABT4RCH9_9ACTN</name>
<sequence>MSDGPRTVLVADDDEDILQLVSFRLERAGYTVVTASDGQQALAAAREHKPDLAVLDVMMPGLNGYEVTRQLRDDEATAAIPVILLTARVQEADVSRGFEAGADDYLRKPFSPQELRSRVQAILARRSVR</sequence>
<gene>
    <name evidence="4" type="ORF">OJ962_01910</name>
</gene>
<dbReference type="InterPro" id="IPR001789">
    <property type="entry name" value="Sig_transdc_resp-reg_receiver"/>
</dbReference>
<dbReference type="EMBL" id="JAPCID010000002">
    <property type="protein sequence ID" value="MDA0136237.1"/>
    <property type="molecule type" value="Genomic_DNA"/>
</dbReference>
<dbReference type="Pfam" id="PF00072">
    <property type="entry name" value="Response_reg"/>
    <property type="match status" value="1"/>
</dbReference>
<proteinExistence type="predicted"/>
<accession>A0ABT4RCH9</accession>
<dbReference type="SUPFAM" id="SSF52172">
    <property type="entry name" value="CheY-like"/>
    <property type="match status" value="1"/>
</dbReference>
<dbReference type="InterPro" id="IPR011006">
    <property type="entry name" value="CheY-like_superfamily"/>
</dbReference>
<feature type="modified residue" description="4-aspartylphosphate" evidence="2">
    <location>
        <position position="56"/>
    </location>
</feature>
<organism evidence="4 5">
    <name type="scientific">Solirubrobacter deserti</name>
    <dbReference type="NCBI Taxonomy" id="2282478"/>
    <lineage>
        <taxon>Bacteria</taxon>
        <taxon>Bacillati</taxon>
        <taxon>Actinomycetota</taxon>
        <taxon>Thermoleophilia</taxon>
        <taxon>Solirubrobacterales</taxon>
        <taxon>Solirubrobacteraceae</taxon>
        <taxon>Solirubrobacter</taxon>
    </lineage>
</organism>
<feature type="domain" description="Response regulatory" evidence="3">
    <location>
        <begin position="7"/>
        <end position="123"/>
    </location>
</feature>
<dbReference type="SMART" id="SM00448">
    <property type="entry name" value="REC"/>
    <property type="match status" value="1"/>
</dbReference>
<protein>
    <submittedName>
        <fullName evidence="4">Response regulator</fullName>
    </submittedName>
</protein>
<evidence type="ECO:0000259" key="3">
    <source>
        <dbReference type="PROSITE" id="PS50110"/>
    </source>
</evidence>
<evidence type="ECO:0000256" key="1">
    <source>
        <dbReference type="ARBA" id="ARBA00022553"/>
    </source>
</evidence>
<dbReference type="PANTHER" id="PTHR43547">
    <property type="entry name" value="TWO-COMPONENT HISTIDINE KINASE"/>
    <property type="match status" value="1"/>
</dbReference>
<evidence type="ECO:0000313" key="5">
    <source>
        <dbReference type="Proteomes" id="UP001147700"/>
    </source>
</evidence>
<keyword evidence="1 2" id="KW-0597">Phosphoprotein</keyword>
<evidence type="ECO:0000313" key="4">
    <source>
        <dbReference type="EMBL" id="MDA0136237.1"/>
    </source>
</evidence>
<evidence type="ECO:0000256" key="2">
    <source>
        <dbReference type="PROSITE-ProRule" id="PRU00169"/>
    </source>
</evidence>
<comment type="caution">
    <text evidence="4">The sequence shown here is derived from an EMBL/GenBank/DDBJ whole genome shotgun (WGS) entry which is preliminary data.</text>
</comment>
<dbReference type="Proteomes" id="UP001147700">
    <property type="component" value="Unassembled WGS sequence"/>
</dbReference>